<dbReference type="Proteomes" id="UP001165121">
    <property type="component" value="Unassembled WGS sequence"/>
</dbReference>
<evidence type="ECO:0000313" key="2">
    <source>
        <dbReference type="EMBL" id="GMF28773.1"/>
    </source>
</evidence>
<gene>
    <name evidence="2" type="ORF">Pfra01_000602600</name>
</gene>
<comment type="caution">
    <text evidence="2">The sequence shown here is derived from an EMBL/GenBank/DDBJ whole genome shotgun (WGS) entry which is preliminary data.</text>
</comment>
<sequence>MQEEFSLRHAKLHVNVPLSMPRAAVKPSGGPEPMDLSSSTAAGPQQLRGSSNIRFSDAGSPAGDAFEHVDIGHAVLKTAAPSESHYHCKKEDDLKFNSKREVSSCIGGLWCVEQLCSTAEPSEV</sequence>
<feature type="compositionally biased region" description="Polar residues" evidence="1">
    <location>
        <begin position="36"/>
        <end position="54"/>
    </location>
</feature>
<reference evidence="2" key="1">
    <citation type="submission" date="2023-04" db="EMBL/GenBank/DDBJ databases">
        <title>Phytophthora fragariaefolia NBRC 109709.</title>
        <authorList>
            <person name="Ichikawa N."/>
            <person name="Sato H."/>
            <person name="Tonouchi N."/>
        </authorList>
    </citation>
    <scope>NUCLEOTIDE SEQUENCE</scope>
    <source>
        <strain evidence="2">NBRC 109709</strain>
    </source>
</reference>
<evidence type="ECO:0000313" key="3">
    <source>
        <dbReference type="Proteomes" id="UP001165121"/>
    </source>
</evidence>
<feature type="region of interest" description="Disordered" evidence="1">
    <location>
        <begin position="18"/>
        <end position="59"/>
    </location>
</feature>
<accession>A0A9W6UB76</accession>
<name>A0A9W6UB76_9STRA</name>
<organism evidence="2 3">
    <name type="scientific">Phytophthora fragariaefolia</name>
    <dbReference type="NCBI Taxonomy" id="1490495"/>
    <lineage>
        <taxon>Eukaryota</taxon>
        <taxon>Sar</taxon>
        <taxon>Stramenopiles</taxon>
        <taxon>Oomycota</taxon>
        <taxon>Peronosporomycetes</taxon>
        <taxon>Peronosporales</taxon>
        <taxon>Peronosporaceae</taxon>
        <taxon>Phytophthora</taxon>
    </lineage>
</organism>
<keyword evidence="3" id="KW-1185">Reference proteome</keyword>
<dbReference type="EMBL" id="BSXT01000497">
    <property type="protein sequence ID" value="GMF28773.1"/>
    <property type="molecule type" value="Genomic_DNA"/>
</dbReference>
<proteinExistence type="predicted"/>
<dbReference type="AlphaFoldDB" id="A0A9W6UB76"/>
<evidence type="ECO:0000256" key="1">
    <source>
        <dbReference type="SAM" id="MobiDB-lite"/>
    </source>
</evidence>
<dbReference type="OrthoDB" id="145487at2759"/>
<protein>
    <submittedName>
        <fullName evidence="2">Unnamed protein product</fullName>
    </submittedName>
</protein>